<gene>
    <name evidence="2" type="ORF">Cvel_23806</name>
</gene>
<evidence type="ECO:0000313" key="2">
    <source>
        <dbReference type="EMBL" id="CEM35836.1"/>
    </source>
</evidence>
<feature type="compositionally biased region" description="Acidic residues" evidence="1">
    <location>
        <begin position="9"/>
        <end position="28"/>
    </location>
</feature>
<sequence>MQTDHGAEEETEDEGEERADTEAEEEEERERREEGEGEPSDGGSDIDDLTDLLERREWGEQPPEGQQGIRRRAGRGAGSQPAVRVALSTGGAREGGEREGGRERGGQKGGKETMGGGGET</sequence>
<feature type="non-terminal residue" evidence="2">
    <location>
        <position position="120"/>
    </location>
</feature>
<feature type="compositionally biased region" description="Basic and acidic residues" evidence="1">
    <location>
        <begin position="94"/>
        <end position="111"/>
    </location>
</feature>
<protein>
    <submittedName>
        <fullName evidence="2">Uncharacterized protein</fullName>
    </submittedName>
</protein>
<dbReference type="EMBL" id="CDMZ01001659">
    <property type="protein sequence ID" value="CEM35836.1"/>
    <property type="molecule type" value="Genomic_DNA"/>
</dbReference>
<proteinExistence type="predicted"/>
<feature type="compositionally biased region" description="Acidic residues" evidence="1">
    <location>
        <begin position="35"/>
        <end position="51"/>
    </location>
</feature>
<organism evidence="2">
    <name type="scientific">Chromera velia CCMP2878</name>
    <dbReference type="NCBI Taxonomy" id="1169474"/>
    <lineage>
        <taxon>Eukaryota</taxon>
        <taxon>Sar</taxon>
        <taxon>Alveolata</taxon>
        <taxon>Colpodellida</taxon>
        <taxon>Chromeraceae</taxon>
        <taxon>Chromera</taxon>
    </lineage>
</organism>
<reference evidence="2" key="1">
    <citation type="submission" date="2014-11" db="EMBL/GenBank/DDBJ databases">
        <authorList>
            <person name="Otto D Thomas"/>
            <person name="Naeem Raeece"/>
        </authorList>
    </citation>
    <scope>NUCLEOTIDE SEQUENCE</scope>
</reference>
<dbReference type="VEuPathDB" id="CryptoDB:Cvel_23806"/>
<accession>A0A0G4GXK3</accession>
<name>A0A0G4GXK3_9ALVE</name>
<evidence type="ECO:0000256" key="1">
    <source>
        <dbReference type="SAM" id="MobiDB-lite"/>
    </source>
</evidence>
<dbReference type="AlphaFoldDB" id="A0A0G4GXK3"/>
<feature type="region of interest" description="Disordered" evidence="1">
    <location>
        <begin position="1"/>
        <end position="120"/>
    </location>
</feature>